<protein>
    <submittedName>
        <fullName evidence="1">Transcriptional repressor</fullName>
    </submittedName>
</protein>
<sequence length="142" mass="16239">MSAIKELEETLVMHKIKPTAMRLLVLEYLLDREIAVSLTDLYRDFVKSDRTTIYRTLKAFQDNGLVHSIDDGTGVPKYALCEDGCKCEIERDLHLHFHCRICEKTKCLTSYKIPEIVLPPNHEAEEANLVVKGICSQCKIES</sequence>
<accession>A0ABW9RLU8</accession>
<organism evidence="1 2">
    <name type="scientific">Fulvivirga kasyanovii</name>
    <dbReference type="NCBI Taxonomy" id="396812"/>
    <lineage>
        <taxon>Bacteria</taxon>
        <taxon>Pseudomonadati</taxon>
        <taxon>Bacteroidota</taxon>
        <taxon>Cytophagia</taxon>
        <taxon>Cytophagales</taxon>
        <taxon>Fulvivirgaceae</taxon>
        <taxon>Fulvivirga</taxon>
    </lineage>
</organism>
<evidence type="ECO:0000313" key="1">
    <source>
        <dbReference type="EMBL" id="MTI25074.1"/>
    </source>
</evidence>
<reference evidence="1 2" key="1">
    <citation type="submission" date="2019-02" db="EMBL/GenBank/DDBJ databases">
        <authorList>
            <person name="Goldberg S.R."/>
            <person name="Haltli B.A."/>
            <person name="Correa H."/>
            <person name="Russell K.G."/>
        </authorList>
    </citation>
    <scope>NUCLEOTIDE SEQUENCE [LARGE SCALE GENOMIC DNA]</scope>
    <source>
        <strain evidence="1 2">JCM 16186</strain>
    </source>
</reference>
<dbReference type="PANTHER" id="PTHR33202:SF22">
    <property type="entry name" value="HYDROGEN PEROXIDE SENSITIVE REPRESSOR"/>
    <property type="match status" value="1"/>
</dbReference>
<dbReference type="SUPFAM" id="SSF46785">
    <property type="entry name" value="Winged helix' DNA-binding domain"/>
    <property type="match status" value="1"/>
</dbReference>
<proteinExistence type="predicted"/>
<dbReference type="InterPro" id="IPR036390">
    <property type="entry name" value="WH_DNA-bd_sf"/>
</dbReference>
<dbReference type="PANTHER" id="PTHR33202">
    <property type="entry name" value="ZINC UPTAKE REGULATION PROTEIN"/>
    <property type="match status" value="1"/>
</dbReference>
<gene>
    <name evidence="1" type="ORF">E1163_08990</name>
</gene>
<keyword evidence="2" id="KW-1185">Reference proteome</keyword>
<name>A0ABW9RLU8_9BACT</name>
<dbReference type="Pfam" id="PF01475">
    <property type="entry name" value="FUR"/>
    <property type="match status" value="1"/>
</dbReference>
<dbReference type="Gene3D" id="1.10.10.10">
    <property type="entry name" value="Winged helix-like DNA-binding domain superfamily/Winged helix DNA-binding domain"/>
    <property type="match status" value="1"/>
</dbReference>
<dbReference type="RefSeq" id="WP_155171106.1">
    <property type="nucleotide sequence ID" value="NZ_BAAAFL010000017.1"/>
</dbReference>
<comment type="caution">
    <text evidence="1">The sequence shown here is derived from an EMBL/GenBank/DDBJ whole genome shotgun (WGS) entry which is preliminary data.</text>
</comment>
<dbReference type="InterPro" id="IPR036388">
    <property type="entry name" value="WH-like_DNA-bd_sf"/>
</dbReference>
<dbReference type="EMBL" id="SMLW01000482">
    <property type="protein sequence ID" value="MTI25074.1"/>
    <property type="molecule type" value="Genomic_DNA"/>
</dbReference>
<evidence type="ECO:0000313" key="2">
    <source>
        <dbReference type="Proteomes" id="UP000798808"/>
    </source>
</evidence>
<dbReference type="Proteomes" id="UP000798808">
    <property type="component" value="Unassembled WGS sequence"/>
</dbReference>
<dbReference type="InterPro" id="IPR002481">
    <property type="entry name" value="FUR"/>
</dbReference>